<keyword evidence="3" id="KW-1185">Reference proteome</keyword>
<feature type="compositionally biased region" description="Acidic residues" evidence="1">
    <location>
        <begin position="545"/>
        <end position="570"/>
    </location>
</feature>
<name>A0A8S1CBV4_9INSE</name>
<sequence>MDINFKDLSMEERTEFIEDLRRKRHAAMLADTLKVLSARSIAKNHSVYFGRVENPLRVLPNTLIQYILEKIKEVRHSADRLVPKYLEEKFVLLLLNGNLTEFNPNEFNPYSRSSNATYYKHIVENCPNMIKVIRGQQGKFSDETFELPLDDIFKWKNIKYIGFRMCICRDEHIQQLLERVPNLEGMEITVSGSFTLEGVSYLSQMKNLKHLDLSIAKEDEDIEFDTEILVQCAGSIPSLQSFQFSDSIFGPSRSIRFLELFAQQYPLKKLTVPHLRLTLTFETDWPANLVVERLTIQGKLNSTTVAKICAIPCHIKELTFDSVSYRKVYTILNSIGRRVQELHFIQFTTLTDEPDEHVNLFTIIAACPNLEKFRYSSTEAKLETVTNYDLPLEYFRNWKAFDIHDPRDFDDEANDETFNQVDKLLELFLLGNNSRIRNLHLRNLTQMKTVERVLKENPACLEDLEKLTIDFFRDGTLDTALNVSKQVIFIAPRMKKIKMKLLSYDPHAIPNEIRKHHDWFNVLLKSAGVRFKCVCEIEGGKDDSSYEELTDFEDSDSNHVEEEDDDEDDYGGGNEDFFGFEDGDEDDEELGFEIHNNLLAYLMNAGLGPNGYY</sequence>
<evidence type="ECO:0000313" key="3">
    <source>
        <dbReference type="Proteomes" id="UP000494165"/>
    </source>
</evidence>
<dbReference type="SUPFAM" id="SSF52047">
    <property type="entry name" value="RNI-like"/>
    <property type="match status" value="1"/>
</dbReference>
<organism evidence="2 3">
    <name type="scientific">Cloeon dipterum</name>
    <dbReference type="NCBI Taxonomy" id="197152"/>
    <lineage>
        <taxon>Eukaryota</taxon>
        <taxon>Metazoa</taxon>
        <taxon>Ecdysozoa</taxon>
        <taxon>Arthropoda</taxon>
        <taxon>Hexapoda</taxon>
        <taxon>Insecta</taxon>
        <taxon>Pterygota</taxon>
        <taxon>Palaeoptera</taxon>
        <taxon>Ephemeroptera</taxon>
        <taxon>Pisciforma</taxon>
        <taxon>Baetidae</taxon>
        <taxon>Cloeon</taxon>
    </lineage>
</organism>
<gene>
    <name evidence="2" type="ORF">CLODIP_2_CD06592</name>
</gene>
<reference evidence="2 3" key="1">
    <citation type="submission" date="2020-04" db="EMBL/GenBank/DDBJ databases">
        <authorList>
            <person name="Alioto T."/>
            <person name="Alioto T."/>
            <person name="Gomez Garrido J."/>
        </authorList>
    </citation>
    <scope>NUCLEOTIDE SEQUENCE [LARGE SCALE GENOMIC DNA]</scope>
</reference>
<comment type="caution">
    <text evidence="2">The sequence shown here is derived from an EMBL/GenBank/DDBJ whole genome shotgun (WGS) entry which is preliminary data.</text>
</comment>
<dbReference type="Gene3D" id="3.80.10.10">
    <property type="entry name" value="Ribonuclease Inhibitor"/>
    <property type="match status" value="1"/>
</dbReference>
<dbReference type="EMBL" id="CADEPI010000022">
    <property type="protein sequence ID" value="CAB3365935.1"/>
    <property type="molecule type" value="Genomic_DNA"/>
</dbReference>
<proteinExistence type="predicted"/>
<feature type="compositionally biased region" description="Acidic residues" evidence="1">
    <location>
        <begin position="578"/>
        <end position="587"/>
    </location>
</feature>
<evidence type="ECO:0000313" key="2">
    <source>
        <dbReference type="EMBL" id="CAB3365935.1"/>
    </source>
</evidence>
<dbReference type="AlphaFoldDB" id="A0A8S1CBV4"/>
<evidence type="ECO:0000256" key="1">
    <source>
        <dbReference type="SAM" id="MobiDB-lite"/>
    </source>
</evidence>
<dbReference type="Proteomes" id="UP000494165">
    <property type="component" value="Unassembled WGS sequence"/>
</dbReference>
<dbReference type="InterPro" id="IPR032675">
    <property type="entry name" value="LRR_dom_sf"/>
</dbReference>
<accession>A0A8S1CBV4</accession>
<protein>
    <submittedName>
        <fullName evidence="2">Uncharacterized protein</fullName>
    </submittedName>
</protein>
<feature type="region of interest" description="Disordered" evidence="1">
    <location>
        <begin position="542"/>
        <end position="587"/>
    </location>
</feature>